<evidence type="ECO:0000313" key="5">
    <source>
        <dbReference type="Proteomes" id="UP000199494"/>
    </source>
</evidence>
<dbReference type="Proteomes" id="UP000199494">
    <property type="component" value="Unassembled WGS sequence"/>
</dbReference>
<comment type="subcellular location">
    <subcellularLocation>
        <location evidence="2">Gas vesicle</location>
    </subcellularLocation>
</comment>
<sequence>MTTSTFLYGIVPGSHPRNLAGLRGVGRTPGRLRTVAADDLAVVVSDAPDDIRPKRRDVAAHHAVLETLCEQGPTLPMRFGVLAANDAEVASVVAADRDRFDDLLAGIAGKVELNVKATHDEDAVLRMVLHEDATLLEMNNELRDRSGGDHDSQVRFGELVAAAVAERERRDVDGIVTALEPFAVEYSEGPVLAGTFMNYSFLVERSHVEEFRAAVEDIDRVAEGYLDLRTRGPLPPYSFAGIHAAAE</sequence>
<evidence type="ECO:0000256" key="3">
    <source>
        <dbReference type="ARBA" id="ARBA00035643"/>
    </source>
</evidence>
<dbReference type="EMBL" id="FMZE01000013">
    <property type="protein sequence ID" value="SDD85557.1"/>
    <property type="molecule type" value="Genomic_DNA"/>
</dbReference>
<dbReference type="Pfam" id="PF06386">
    <property type="entry name" value="GvpL_GvpF"/>
    <property type="match status" value="1"/>
</dbReference>
<keyword evidence="1" id="KW-0304">Gas vesicle</keyword>
<dbReference type="PANTHER" id="PTHR36852">
    <property type="entry name" value="PROTEIN GVPL 2"/>
    <property type="match status" value="1"/>
</dbReference>
<accession>A0A222VTG6</accession>
<dbReference type="PANTHER" id="PTHR36852:SF1">
    <property type="entry name" value="PROTEIN GVPL 2"/>
    <property type="match status" value="1"/>
</dbReference>
<proteinExistence type="inferred from homology"/>
<keyword evidence="5" id="KW-1185">Reference proteome</keyword>
<evidence type="ECO:0000256" key="1">
    <source>
        <dbReference type="ARBA" id="ARBA00022987"/>
    </source>
</evidence>
<reference evidence="4 5" key="1">
    <citation type="submission" date="2016-10" db="EMBL/GenBank/DDBJ databases">
        <authorList>
            <person name="de Groot N.N."/>
        </authorList>
    </citation>
    <scope>NUCLEOTIDE SEQUENCE [LARGE SCALE GENOMIC DNA]</scope>
    <source>
        <strain evidence="4 5">CGMCC 4.5506</strain>
    </source>
</reference>
<protein>
    <submittedName>
        <fullName evidence="4">Gas vesicle synthesis protein GvpL/GvpF</fullName>
    </submittedName>
</protein>
<dbReference type="GO" id="GO:0031411">
    <property type="term" value="C:gas vesicle"/>
    <property type="evidence" value="ECO:0007669"/>
    <property type="project" value="UniProtKB-SubCell"/>
</dbReference>
<gene>
    <name evidence="4" type="ORF">SAMN05421630_113141</name>
</gene>
<dbReference type="GO" id="GO:0031412">
    <property type="term" value="P:gas vesicle organization"/>
    <property type="evidence" value="ECO:0007669"/>
    <property type="project" value="InterPro"/>
</dbReference>
<dbReference type="STRING" id="530584.SAMN05421630_113141"/>
<evidence type="ECO:0000313" key="4">
    <source>
        <dbReference type="EMBL" id="SDD85557.1"/>
    </source>
</evidence>
<name>A0A222VTG6_9PSEU</name>
<dbReference type="KEGG" id="pmad:BAY61_20895"/>
<dbReference type="OrthoDB" id="3867411at2"/>
<dbReference type="AlphaFoldDB" id="A0A222VTG6"/>
<comment type="similarity">
    <text evidence="3">Belongs to the gas vesicle GvpF/GvpL family.</text>
</comment>
<dbReference type="RefSeq" id="WP_091810109.1">
    <property type="nucleotide sequence ID" value="NZ_CP016353.1"/>
</dbReference>
<evidence type="ECO:0000256" key="2">
    <source>
        <dbReference type="ARBA" id="ARBA00035108"/>
    </source>
</evidence>
<organism evidence="4 5">
    <name type="scientific">Prauserella marina</name>
    <dbReference type="NCBI Taxonomy" id="530584"/>
    <lineage>
        <taxon>Bacteria</taxon>
        <taxon>Bacillati</taxon>
        <taxon>Actinomycetota</taxon>
        <taxon>Actinomycetes</taxon>
        <taxon>Pseudonocardiales</taxon>
        <taxon>Pseudonocardiaceae</taxon>
        <taxon>Prauserella</taxon>
    </lineage>
</organism>
<dbReference type="InterPro" id="IPR009430">
    <property type="entry name" value="GvpL/GvpF"/>
</dbReference>